<dbReference type="GO" id="GO:0017000">
    <property type="term" value="P:antibiotic biosynthetic process"/>
    <property type="evidence" value="ECO:0007669"/>
    <property type="project" value="UniProtKB-ARBA"/>
</dbReference>
<evidence type="ECO:0000259" key="3">
    <source>
        <dbReference type="Pfam" id="PF06722"/>
    </source>
</evidence>
<sequence>MARILFINGGSEGHINPTLGVVEELVSRGEEVVYFCIEAFRERVEKTGAAVRTFNGQKLIKAFISGGRDYLLERVNGLLLTADIVIPSVLEQIKGEHYDYIIHDSMFGCGRLLAQMLKLPAINSCTSFAQTKESFDHSMEQFFKNVPAEIVKPINDKFQSLTEMIMEKYEVDISSPYEVFCNPAPLTIVYTIKEFQPYGEAFDQTYKFVGPSISSRLTQEDFDFAAFQGNNPIYISLGTVFNQAAKFYKLCFEALGNTEYTIVMSVGNNTPISDLGEIPENFIVKNYVPQTDVLQHAKLFITHGGMNSAHEGLYYGVPLIVIPQSADQPVIAKQVAHIGAGIQLQMQSLTANQLREAVDHVLSSSFVEAAADIRESFRKSGGYRQAVDEIFQFINHC</sequence>
<dbReference type="KEGG" id="pwn:QNH46_12420"/>
<dbReference type="PANTHER" id="PTHR48050">
    <property type="entry name" value="STEROL 3-BETA-GLUCOSYLTRANSFERASE"/>
    <property type="match status" value="1"/>
</dbReference>
<dbReference type="InterPro" id="IPR050426">
    <property type="entry name" value="Glycosyltransferase_28"/>
</dbReference>
<feature type="domain" description="Erythromycin biosynthesis protein CIII-like C-terminal" evidence="3">
    <location>
        <begin position="252"/>
        <end position="375"/>
    </location>
</feature>
<evidence type="ECO:0000256" key="2">
    <source>
        <dbReference type="ARBA" id="ARBA00022679"/>
    </source>
</evidence>
<dbReference type="GO" id="GO:0008194">
    <property type="term" value="F:UDP-glycosyltransferase activity"/>
    <property type="evidence" value="ECO:0007669"/>
    <property type="project" value="InterPro"/>
</dbReference>
<gene>
    <name evidence="4" type="ORF">QNH46_12420</name>
</gene>
<organism evidence="4 5">
    <name type="scientific">Paenibacillus woosongensis</name>
    <dbReference type="NCBI Taxonomy" id="307580"/>
    <lineage>
        <taxon>Bacteria</taxon>
        <taxon>Bacillati</taxon>
        <taxon>Bacillota</taxon>
        <taxon>Bacilli</taxon>
        <taxon>Bacillales</taxon>
        <taxon>Paenibacillaceae</taxon>
        <taxon>Paenibacillus</taxon>
    </lineage>
</organism>
<evidence type="ECO:0000313" key="5">
    <source>
        <dbReference type="Proteomes" id="UP001177943"/>
    </source>
</evidence>
<name>A0AA95KZN8_9BACL</name>
<keyword evidence="2" id="KW-0808">Transferase</keyword>
<evidence type="ECO:0000256" key="1">
    <source>
        <dbReference type="ARBA" id="ARBA00009995"/>
    </source>
</evidence>
<dbReference type="Gene3D" id="3.40.50.2000">
    <property type="entry name" value="Glycogen Phosphorylase B"/>
    <property type="match status" value="2"/>
</dbReference>
<dbReference type="Proteomes" id="UP001177943">
    <property type="component" value="Chromosome"/>
</dbReference>
<dbReference type="RefSeq" id="WP_283924591.1">
    <property type="nucleotide sequence ID" value="NZ_CP126084.1"/>
</dbReference>
<protein>
    <submittedName>
        <fullName evidence="4">Glycosyltransferase</fullName>
    </submittedName>
</protein>
<dbReference type="FunFam" id="3.40.50.2000:FF:000072">
    <property type="entry name" value="Glycosyl transferase"/>
    <property type="match status" value="1"/>
</dbReference>
<accession>A0AA95KZN8</accession>
<dbReference type="Pfam" id="PF06722">
    <property type="entry name" value="EryCIII-like_C"/>
    <property type="match status" value="1"/>
</dbReference>
<dbReference type="InterPro" id="IPR010610">
    <property type="entry name" value="EryCIII-like_C"/>
</dbReference>
<dbReference type="SUPFAM" id="SSF53756">
    <property type="entry name" value="UDP-Glycosyltransferase/glycogen phosphorylase"/>
    <property type="match status" value="1"/>
</dbReference>
<dbReference type="EMBL" id="CP126084">
    <property type="protein sequence ID" value="WHX46989.1"/>
    <property type="molecule type" value="Genomic_DNA"/>
</dbReference>
<dbReference type="CDD" id="cd03784">
    <property type="entry name" value="GT1_Gtf-like"/>
    <property type="match status" value="1"/>
</dbReference>
<dbReference type="InterPro" id="IPR006326">
    <property type="entry name" value="UDPGT_MGT-like"/>
</dbReference>
<dbReference type="InterPro" id="IPR002213">
    <property type="entry name" value="UDP_glucos_trans"/>
</dbReference>
<reference evidence="4" key="1">
    <citation type="submission" date="2023-05" db="EMBL/GenBank/DDBJ databases">
        <title>Comparative genomics of Bacillaceae isolates and their secondary metabolite potential.</title>
        <authorList>
            <person name="Song L."/>
            <person name="Nielsen L.J."/>
            <person name="Mohite O."/>
            <person name="Xu X."/>
            <person name="Weber T."/>
            <person name="Kovacs A.T."/>
        </authorList>
    </citation>
    <scope>NUCLEOTIDE SEQUENCE</scope>
    <source>
        <strain evidence="4">B2_4</strain>
    </source>
</reference>
<proteinExistence type="inferred from homology"/>
<dbReference type="AlphaFoldDB" id="A0AA95KZN8"/>
<dbReference type="NCBIfam" id="TIGR01426">
    <property type="entry name" value="MGT"/>
    <property type="match status" value="1"/>
</dbReference>
<evidence type="ECO:0000313" key="4">
    <source>
        <dbReference type="EMBL" id="WHX46989.1"/>
    </source>
</evidence>
<comment type="similarity">
    <text evidence="1">Belongs to the UDP-glycosyltransferase family.</text>
</comment>
<dbReference type="PANTHER" id="PTHR48050:SF13">
    <property type="entry name" value="STEROL 3-BETA-GLUCOSYLTRANSFERASE UGT80A2"/>
    <property type="match status" value="1"/>
</dbReference>
<dbReference type="GO" id="GO:0016758">
    <property type="term" value="F:hexosyltransferase activity"/>
    <property type="evidence" value="ECO:0007669"/>
    <property type="project" value="InterPro"/>
</dbReference>